<dbReference type="AlphaFoldDB" id="A0A1E3IFL4"/>
<keyword evidence="3" id="KW-1185">Reference proteome</keyword>
<dbReference type="GeneID" id="30196225"/>
<evidence type="ECO:0000313" key="3">
    <source>
        <dbReference type="Proteomes" id="UP000094819"/>
    </source>
</evidence>
<organism evidence="2 3">
    <name type="scientific">Cryptococcus wingfieldii CBS 7118</name>
    <dbReference type="NCBI Taxonomy" id="1295528"/>
    <lineage>
        <taxon>Eukaryota</taxon>
        <taxon>Fungi</taxon>
        <taxon>Dikarya</taxon>
        <taxon>Basidiomycota</taxon>
        <taxon>Agaricomycotina</taxon>
        <taxon>Tremellomycetes</taxon>
        <taxon>Tremellales</taxon>
        <taxon>Cryptococcaceae</taxon>
        <taxon>Cryptococcus</taxon>
    </lineage>
</organism>
<proteinExistence type="predicted"/>
<protein>
    <submittedName>
        <fullName evidence="2">Uncharacterized protein</fullName>
    </submittedName>
</protein>
<reference evidence="2 3" key="1">
    <citation type="submission" date="2016-06" db="EMBL/GenBank/DDBJ databases">
        <title>Evolution of pathogenesis and genome organization in the Tremellales.</title>
        <authorList>
            <person name="Cuomo C."/>
            <person name="Litvintseva A."/>
            <person name="Heitman J."/>
            <person name="Chen Y."/>
            <person name="Sun S."/>
            <person name="Springer D."/>
            <person name="Dromer F."/>
            <person name="Young S."/>
            <person name="Zeng Q."/>
            <person name="Chapman S."/>
            <person name="Gujja S."/>
            <person name="Saif S."/>
            <person name="Birren B."/>
        </authorList>
    </citation>
    <scope>NUCLEOTIDE SEQUENCE [LARGE SCALE GENOMIC DNA]</scope>
    <source>
        <strain evidence="2 3">CBS 7118</strain>
    </source>
</reference>
<gene>
    <name evidence="2" type="ORF">L198_07014</name>
</gene>
<evidence type="ECO:0000313" key="2">
    <source>
        <dbReference type="EMBL" id="ODN87390.1"/>
    </source>
</evidence>
<comment type="caution">
    <text evidence="2">The sequence shown here is derived from an EMBL/GenBank/DDBJ whole genome shotgun (WGS) entry which is preliminary data.</text>
</comment>
<sequence>METAGICEDYKKAFERVVSSRVGTLDPTGDFYPVLEGNPEFQIDREAMAETKTTVFEEYQTFVDDAPINQVAISRAAAWEVEWSESHPSLDGQQRYESSGEEAVE</sequence>
<dbReference type="RefSeq" id="XP_019028950.1">
    <property type="nucleotide sequence ID" value="XM_019179032.1"/>
</dbReference>
<evidence type="ECO:0000256" key="1">
    <source>
        <dbReference type="SAM" id="MobiDB-lite"/>
    </source>
</evidence>
<dbReference type="OrthoDB" id="10408670at2759"/>
<dbReference type="Proteomes" id="UP000094819">
    <property type="component" value="Unassembled WGS sequence"/>
</dbReference>
<feature type="region of interest" description="Disordered" evidence="1">
    <location>
        <begin position="85"/>
        <end position="105"/>
    </location>
</feature>
<name>A0A1E3IFL4_9TREE</name>
<accession>A0A1E3IFL4</accession>
<dbReference type="EMBL" id="AWGH01000028">
    <property type="protein sequence ID" value="ODN87390.1"/>
    <property type="molecule type" value="Genomic_DNA"/>
</dbReference>